<evidence type="ECO:0000256" key="4">
    <source>
        <dbReference type="ARBA" id="ARBA00022801"/>
    </source>
</evidence>
<evidence type="ECO:0000259" key="9">
    <source>
        <dbReference type="Pfam" id="PF01055"/>
    </source>
</evidence>
<name>A0A836KXA8_9TRYP</name>
<dbReference type="InterPro" id="IPR013780">
    <property type="entry name" value="Glyco_hydro_b"/>
</dbReference>
<dbReference type="GO" id="GO:0090599">
    <property type="term" value="F:alpha-glucosidase activity"/>
    <property type="evidence" value="ECO:0007669"/>
    <property type="project" value="TreeGrafter"/>
</dbReference>
<evidence type="ECO:0000313" key="11">
    <source>
        <dbReference type="Proteomes" id="UP000674318"/>
    </source>
</evidence>
<accession>A0A836KXA8</accession>
<feature type="transmembrane region" description="Helical" evidence="8">
    <location>
        <begin position="26"/>
        <end position="47"/>
    </location>
</feature>
<evidence type="ECO:0000256" key="7">
    <source>
        <dbReference type="SAM" id="MobiDB-lite"/>
    </source>
</evidence>
<dbReference type="PANTHER" id="PTHR22762:SF54">
    <property type="entry name" value="BCDNA.GH04962"/>
    <property type="match status" value="1"/>
</dbReference>
<dbReference type="InterPro" id="IPR000322">
    <property type="entry name" value="Glyco_hydro_31_TIM"/>
</dbReference>
<keyword evidence="11" id="KW-1185">Reference proteome</keyword>
<dbReference type="GO" id="GO:0006491">
    <property type="term" value="P:N-glycan processing"/>
    <property type="evidence" value="ECO:0007669"/>
    <property type="project" value="TreeGrafter"/>
</dbReference>
<dbReference type="Pfam" id="PF01055">
    <property type="entry name" value="Glyco_hydro_31_2nd"/>
    <property type="match status" value="1"/>
</dbReference>
<evidence type="ECO:0000256" key="3">
    <source>
        <dbReference type="ARBA" id="ARBA00022729"/>
    </source>
</evidence>
<keyword evidence="5" id="KW-0325">Glycoprotein</keyword>
<dbReference type="EMBL" id="JAFJZO010000036">
    <property type="protein sequence ID" value="KAG5490566.1"/>
    <property type="molecule type" value="Genomic_DNA"/>
</dbReference>
<evidence type="ECO:0000256" key="1">
    <source>
        <dbReference type="ARBA" id="ARBA00004881"/>
    </source>
</evidence>
<dbReference type="Gene3D" id="2.60.40.1760">
    <property type="entry name" value="glycosyl hydrolase (family 31)"/>
    <property type="match status" value="1"/>
</dbReference>
<dbReference type="Gene3D" id="2.60.40.1180">
    <property type="entry name" value="Golgi alpha-mannosidase II"/>
    <property type="match status" value="1"/>
</dbReference>
<dbReference type="Gene3D" id="3.20.20.80">
    <property type="entry name" value="Glycosidases"/>
    <property type="match status" value="1"/>
</dbReference>
<keyword evidence="8" id="KW-0812">Transmembrane</keyword>
<comment type="caution">
    <text evidence="10">The sequence shown here is derived from an EMBL/GenBank/DDBJ whole genome shotgun (WGS) entry which is preliminary data.</text>
</comment>
<dbReference type="InterPro" id="IPR017853">
    <property type="entry name" value="GH"/>
</dbReference>
<keyword evidence="6" id="KW-0326">Glycosidase</keyword>
<proteinExistence type="inferred from homology"/>
<comment type="similarity">
    <text evidence="2">Belongs to the glycosyl hydrolase 31 family.</text>
</comment>
<dbReference type="Proteomes" id="UP000674318">
    <property type="component" value="Unassembled WGS sequence"/>
</dbReference>
<dbReference type="GO" id="GO:0005975">
    <property type="term" value="P:carbohydrate metabolic process"/>
    <property type="evidence" value="ECO:0007669"/>
    <property type="project" value="InterPro"/>
</dbReference>
<sequence>MKVVRSVLLQRDIGSRRARHWRSRPLLLHITSALIVLVILSFAALLWSASYKDEEAMSGEQYSFLLSHWVNKKVGADSKIQIGRPPARSSGSPAEKLPSGGDTIWFSPNIRAAGAGNTSELYSVFESAGNVRIALPSGVGEDTVTCAPRIFAFLAPWRTYERSLATRGAYACDTAAIADVNEELQASSRRSLVPVKHIEVRLVRQRKSRNAWVVPTEATLPIVGILPRELTTLVYAEELLVKSDLRQDGLVSLVAAVQPDSVRNSSMVVGIDTHLRASAAKRRGGGAHYDTGNGTVLIPSPLLEFSSVPSYLTGPSAFSTAESSEVSPGTTLLKWRTGSATATSHREALELILDIAHPGRPKSSFPLHAKKEVKMRPGSRDNTYTAALEATVCSARIVRLYGLSASLSSIDTHGGFRDKNAAAGGPHGIQLNMSEEVEMVIGSEAGLSSGGAPLSGVVPLLYVELSNKRGADAKKGAQNKERQTVGLLWLHSGSFFVSTFTSPDPTDDDKPPRTCVRLRGTAGATSVYLLPGPTPAEVLRQYYTLVGFPTLPPRFLLGYHHGLQGAAATTEQSVENLSEAFLTSGVPLDSVWISSPTVAAGDTPFTWNHTRFPDPLMLQSNLWYRGRRYVVVRSVPTIPKTTRSPLFLEGRRQGFFVSISAEETAGWSALSVDGVPSHVVDFFNPMACKWYGGMLKYHRYVGSSNHTFITLQHSTPAVLTGSALGKGSNALLRSLPRSQVGGEPLLMDLGHYGGLQHRQVHQLLALQFARAAHDGMLRRTFYHRRALIFTESYFAGTQQYAVVRVETQPRWTDAVQADPAAILTEAWRTLHRAVCECAQLGMLGIPFSGANLAGGLVSRLLLLAKMPSNTTTPSATAAGRTGEHGGNNTAEVNAELMMSPDASGDAIREMEELLVRWYQAGVFFGAMYADESAAAADAPTASGVNSSQPWAAAPWWTRWPVAVATRQAIHANLHARYALLPYLYTSAYHASEEGSIFLAPLAFASSEASPPHEDTTAQTCYATGSALIVCPVTQPVHPPQTLPRSEGGSHINSSGFFDFWTGTWHGASSSVAGGASSWAAVAQNRTPASQELAWLAASDDVPLKDLPAATSVAPVFLRSGHIVATQNVIASRTDSTHVGSNWTFTVALPPLPTAGGVSATLPVLLAEGDVFWDEGSHNSQSHPPTMKPGAFPPPDMPRIPTKVNHCELQMKCFYEEGGASAATARLTVEVAQTSESCPDALGELVSHWNEEPRGFHEYLMRANARRDARLHQLGMEQEALEDKGLRRDRDRANDLLGASRFTPEDLRGLRLPDAHNESTRDELWNSHLLQRFRFLFQRPEDAARLAQRLSTSTAATVFLVERRSSTGGTPDAEIDENGPKGKTVRASHDGPDAHAIVVDMTSAQQDGAAAASVFGARKVVLSDGSVTVHVPPRHTWRFTFSLK</sequence>
<gene>
    <name evidence="10" type="ORF">JKF63_00686</name>
</gene>
<evidence type="ECO:0000256" key="6">
    <source>
        <dbReference type="ARBA" id="ARBA00023295"/>
    </source>
</evidence>
<dbReference type="GeneID" id="94286814"/>
<dbReference type="KEGG" id="phet:94286814"/>
<keyword evidence="4" id="KW-0378">Hydrolase</keyword>
<organism evidence="10 11">
    <name type="scientific">Porcisia hertigi</name>
    <dbReference type="NCBI Taxonomy" id="2761500"/>
    <lineage>
        <taxon>Eukaryota</taxon>
        <taxon>Discoba</taxon>
        <taxon>Euglenozoa</taxon>
        <taxon>Kinetoplastea</taxon>
        <taxon>Metakinetoplastina</taxon>
        <taxon>Trypanosomatida</taxon>
        <taxon>Trypanosomatidae</taxon>
        <taxon>Leishmaniinae</taxon>
        <taxon>Porcisia</taxon>
    </lineage>
</organism>
<reference evidence="10 11" key="1">
    <citation type="submission" date="2021-02" db="EMBL/GenBank/DDBJ databases">
        <title>Porcisia hertigi Genome sequencing and assembly.</title>
        <authorList>
            <person name="Almutairi H."/>
            <person name="Gatherer D."/>
        </authorList>
    </citation>
    <scope>NUCLEOTIDE SEQUENCE [LARGE SCALE GENOMIC DNA]</scope>
    <source>
        <strain evidence="10 11">C119</strain>
    </source>
</reference>
<dbReference type="OrthoDB" id="3237269at2759"/>
<feature type="domain" description="Glycoside hydrolase family 31 TIM barrel" evidence="9">
    <location>
        <begin position="549"/>
        <end position="985"/>
    </location>
</feature>
<feature type="region of interest" description="Disordered" evidence="7">
    <location>
        <begin position="1365"/>
        <end position="1387"/>
    </location>
</feature>
<dbReference type="PANTHER" id="PTHR22762">
    <property type="entry name" value="ALPHA-GLUCOSIDASE"/>
    <property type="match status" value="1"/>
</dbReference>
<evidence type="ECO:0000256" key="8">
    <source>
        <dbReference type="SAM" id="Phobius"/>
    </source>
</evidence>
<protein>
    <recommendedName>
        <fullName evidence="9">Glycoside hydrolase family 31 TIM barrel domain-containing protein</fullName>
    </recommendedName>
</protein>
<keyword evidence="8" id="KW-0472">Membrane</keyword>
<evidence type="ECO:0000256" key="5">
    <source>
        <dbReference type="ARBA" id="ARBA00023180"/>
    </source>
</evidence>
<keyword evidence="8" id="KW-1133">Transmembrane helix</keyword>
<comment type="pathway">
    <text evidence="1">Glycan metabolism.</text>
</comment>
<dbReference type="RefSeq" id="XP_067752894.1">
    <property type="nucleotide sequence ID" value="XM_067896737.1"/>
</dbReference>
<evidence type="ECO:0000256" key="2">
    <source>
        <dbReference type="ARBA" id="ARBA00007806"/>
    </source>
</evidence>
<keyword evidence="3" id="KW-0732">Signal</keyword>
<dbReference type="SUPFAM" id="SSF51445">
    <property type="entry name" value="(Trans)glycosidases"/>
    <property type="match status" value="1"/>
</dbReference>
<evidence type="ECO:0000313" key="10">
    <source>
        <dbReference type="EMBL" id="KAG5490566.1"/>
    </source>
</evidence>